<dbReference type="Pfam" id="PF25919">
    <property type="entry name" value="BSH_CusB"/>
    <property type="match status" value="1"/>
</dbReference>
<dbReference type="NCBIfam" id="TIGR01730">
    <property type="entry name" value="RND_mfp"/>
    <property type="match status" value="1"/>
</dbReference>
<dbReference type="PANTHER" id="PTHR30097:SF4">
    <property type="entry name" value="SLR6042 PROTEIN"/>
    <property type="match status" value="1"/>
</dbReference>
<dbReference type="GO" id="GO:0046914">
    <property type="term" value="F:transition metal ion binding"/>
    <property type="evidence" value="ECO:0007669"/>
    <property type="project" value="TreeGrafter"/>
</dbReference>
<dbReference type="Gene3D" id="2.40.30.170">
    <property type="match status" value="1"/>
</dbReference>
<dbReference type="RefSeq" id="WP_240714687.1">
    <property type="nucleotide sequence ID" value="NZ_JAKVTV010000006.1"/>
</dbReference>
<dbReference type="GO" id="GO:0060003">
    <property type="term" value="P:copper ion export"/>
    <property type="evidence" value="ECO:0007669"/>
    <property type="project" value="TreeGrafter"/>
</dbReference>
<evidence type="ECO:0000256" key="1">
    <source>
        <dbReference type="ARBA" id="ARBA00009477"/>
    </source>
</evidence>
<dbReference type="PANTHER" id="PTHR30097">
    <property type="entry name" value="CATION EFFLUX SYSTEM PROTEIN CUSB"/>
    <property type="match status" value="1"/>
</dbReference>
<name>A0A9X1V4N8_9FLAO</name>
<dbReference type="InterPro" id="IPR051909">
    <property type="entry name" value="MFP_Cation_Efflux"/>
</dbReference>
<evidence type="ECO:0000313" key="11">
    <source>
        <dbReference type="Proteomes" id="UP001139226"/>
    </source>
</evidence>
<keyword evidence="3" id="KW-1133">Transmembrane helix</keyword>
<dbReference type="InterPro" id="IPR058649">
    <property type="entry name" value="CzcB_C"/>
</dbReference>
<keyword evidence="3" id="KW-0472">Membrane</keyword>
<dbReference type="AlphaFoldDB" id="A0A9X1V4N8"/>
<dbReference type="FunFam" id="2.40.30.170:FF:000010">
    <property type="entry name" value="Efflux RND transporter periplasmic adaptor subunit"/>
    <property type="match status" value="1"/>
</dbReference>
<feature type="domain" description="Heavy metal binding" evidence="5">
    <location>
        <begin position="42"/>
        <end position="68"/>
    </location>
</feature>
<protein>
    <submittedName>
        <fullName evidence="10">Efflux RND transporter periplasmic adaptor subunit</fullName>
    </submittedName>
</protein>
<comment type="caution">
    <text evidence="10">The sequence shown here is derived from an EMBL/GenBank/DDBJ whole genome shotgun (WGS) entry which is preliminary data.</text>
</comment>
<evidence type="ECO:0000259" key="8">
    <source>
        <dbReference type="Pfam" id="PF25954"/>
    </source>
</evidence>
<feature type="domain" description="DUF3347" evidence="4">
    <location>
        <begin position="433"/>
        <end position="512"/>
    </location>
</feature>
<dbReference type="Pfam" id="PF25869">
    <property type="entry name" value="3HB_CusB"/>
    <property type="match status" value="1"/>
</dbReference>
<evidence type="ECO:0000259" key="9">
    <source>
        <dbReference type="Pfam" id="PF25975"/>
    </source>
</evidence>
<dbReference type="Gene3D" id="6.10.140.730">
    <property type="match status" value="1"/>
</dbReference>
<dbReference type="InterPro" id="IPR045800">
    <property type="entry name" value="HMBD"/>
</dbReference>
<dbReference type="GO" id="GO:0015679">
    <property type="term" value="P:plasma membrane copper ion transport"/>
    <property type="evidence" value="ECO:0007669"/>
    <property type="project" value="TreeGrafter"/>
</dbReference>
<feature type="domain" description="CusB-like beta-barrel" evidence="8">
    <location>
        <begin position="243"/>
        <end position="318"/>
    </location>
</feature>
<evidence type="ECO:0000259" key="4">
    <source>
        <dbReference type="Pfam" id="PF11827"/>
    </source>
</evidence>
<keyword evidence="11" id="KW-1185">Reference proteome</keyword>
<evidence type="ECO:0000313" key="10">
    <source>
        <dbReference type="EMBL" id="MCH4824522.1"/>
    </source>
</evidence>
<dbReference type="GO" id="GO:0016020">
    <property type="term" value="C:membrane"/>
    <property type="evidence" value="ECO:0007669"/>
    <property type="project" value="InterPro"/>
</dbReference>
<dbReference type="GO" id="GO:0030288">
    <property type="term" value="C:outer membrane-bounded periplasmic space"/>
    <property type="evidence" value="ECO:0007669"/>
    <property type="project" value="TreeGrafter"/>
</dbReference>
<dbReference type="EMBL" id="JAKVTV010000006">
    <property type="protein sequence ID" value="MCH4824522.1"/>
    <property type="molecule type" value="Genomic_DNA"/>
</dbReference>
<dbReference type="InterPro" id="IPR021782">
    <property type="entry name" value="DUF3347"/>
</dbReference>
<keyword evidence="3" id="KW-0812">Transmembrane</keyword>
<feature type="domain" description="CusB-like barrel-sandwich hybrid" evidence="7">
    <location>
        <begin position="121"/>
        <end position="239"/>
    </location>
</feature>
<organism evidence="10 11">
    <name type="scientific">Christiangramia lutea</name>
    <dbReference type="NCBI Taxonomy" id="1607951"/>
    <lineage>
        <taxon>Bacteria</taxon>
        <taxon>Pseudomonadati</taxon>
        <taxon>Bacteroidota</taxon>
        <taxon>Flavobacteriia</taxon>
        <taxon>Flavobacteriales</taxon>
        <taxon>Flavobacteriaceae</taxon>
        <taxon>Christiangramia</taxon>
    </lineage>
</organism>
<feature type="domain" description="CusB-like three alpha-helical bundle" evidence="6">
    <location>
        <begin position="156"/>
        <end position="206"/>
    </location>
</feature>
<reference evidence="10" key="1">
    <citation type="submission" date="2022-03" db="EMBL/GenBank/DDBJ databases">
        <title>Gramella crocea sp. nov., isolated from activated sludge of a seafood processing plant.</title>
        <authorList>
            <person name="Zhang X."/>
        </authorList>
    </citation>
    <scope>NUCLEOTIDE SEQUENCE</scope>
    <source>
        <strain evidence="10">YJ019</strain>
    </source>
</reference>
<dbReference type="Pfam" id="PF11827">
    <property type="entry name" value="DUF3347"/>
    <property type="match status" value="1"/>
</dbReference>
<evidence type="ECO:0000256" key="3">
    <source>
        <dbReference type="SAM" id="Phobius"/>
    </source>
</evidence>
<dbReference type="InterPro" id="IPR058792">
    <property type="entry name" value="Beta-barrel_RND_2"/>
</dbReference>
<dbReference type="GO" id="GO:0022857">
    <property type="term" value="F:transmembrane transporter activity"/>
    <property type="evidence" value="ECO:0007669"/>
    <property type="project" value="InterPro"/>
</dbReference>
<dbReference type="Pfam" id="PF19335">
    <property type="entry name" value="HMBD"/>
    <property type="match status" value="1"/>
</dbReference>
<dbReference type="Proteomes" id="UP001139226">
    <property type="component" value="Unassembled WGS sequence"/>
</dbReference>
<dbReference type="Pfam" id="PF25954">
    <property type="entry name" value="Beta-barrel_RND_2"/>
    <property type="match status" value="1"/>
</dbReference>
<dbReference type="InterPro" id="IPR006143">
    <property type="entry name" value="RND_pump_MFP"/>
</dbReference>
<accession>A0A9X1V4N8</accession>
<evidence type="ECO:0000259" key="6">
    <source>
        <dbReference type="Pfam" id="PF25869"/>
    </source>
</evidence>
<dbReference type="InterPro" id="IPR058791">
    <property type="entry name" value="3HB_CusB"/>
</dbReference>
<evidence type="ECO:0000259" key="7">
    <source>
        <dbReference type="Pfam" id="PF25919"/>
    </source>
</evidence>
<gene>
    <name evidence="10" type="ORF">ML462_15220</name>
</gene>
<dbReference type="Gene3D" id="2.40.420.20">
    <property type="match status" value="1"/>
</dbReference>
<comment type="similarity">
    <text evidence="1">Belongs to the membrane fusion protein (MFP) (TC 8.A.1) family.</text>
</comment>
<dbReference type="InterPro" id="IPR058790">
    <property type="entry name" value="BSH_CusB"/>
</dbReference>
<proteinExistence type="inferred from homology"/>
<sequence length="562" mass="62321">MKNFLIYFLILIAGLLLGYMIFSNNEDEQTHQHEEAETSKMWTCSMHPQIMQTEPGDCPVCGMELIPASATSDGLSAEEFSMTETAMKLANIQTTVVGQGSGIDASITLSGKIEVNEDENAVMSAHFNGRVEKLFANTVGDRVSRGQIVASVYSPELVAAQQELITAAKLKESQPELYNAVRNKFKIWMIKDKVLDKVESTGNVQTSLPIYSHVNGTVTEIMVEEGSHIMDGMPILKVANLNSVWAVFDAYEPQISNLKEGQNLKINVNAIPDEDFSGKISFIDPILNDDSRTIEVRVVLNNNENRLKPGMFVEAKAESSFSDSQGQNLEIPRSAVLWTGERSLVYVKTGGDQPTFEMREVKLGNSTGENFQVLNGLEAGEEIVTNGTFTVDAAAQLQGKRSMMNNAKSKENKIAEVKMHFPKSFQLQFVKTLEDYFRLKDALVDSQPEQAIKEAKSYLQRLPENDLPETSSGHYNKVIKMLEAISKNDDLENQRAHFVNLSENIIVLTSNIDSLGKTVYVQHCPMANSNKGADWLSQSSEIRNPYYGEAMLTCGEVTGILE</sequence>
<feature type="transmembrane region" description="Helical" evidence="3">
    <location>
        <begin position="5"/>
        <end position="22"/>
    </location>
</feature>
<keyword evidence="2" id="KW-0813">Transport</keyword>
<dbReference type="Pfam" id="PF25975">
    <property type="entry name" value="CzcB_C"/>
    <property type="match status" value="1"/>
</dbReference>
<feature type="domain" description="CzcB-like C-terminal circularly permuted SH3-like" evidence="9">
    <location>
        <begin position="330"/>
        <end position="391"/>
    </location>
</feature>
<dbReference type="SUPFAM" id="SSF111369">
    <property type="entry name" value="HlyD-like secretion proteins"/>
    <property type="match status" value="1"/>
</dbReference>
<evidence type="ECO:0000259" key="5">
    <source>
        <dbReference type="Pfam" id="PF19335"/>
    </source>
</evidence>
<evidence type="ECO:0000256" key="2">
    <source>
        <dbReference type="ARBA" id="ARBA00022448"/>
    </source>
</evidence>